<dbReference type="RefSeq" id="WP_106345346.1">
    <property type="nucleotide sequence ID" value="NZ_PVNE01000014.1"/>
</dbReference>
<dbReference type="Gene3D" id="3.40.470.10">
    <property type="entry name" value="Uracil-DNA glycosylase-like domain"/>
    <property type="match status" value="1"/>
</dbReference>
<reference evidence="2 3" key="1">
    <citation type="submission" date="2018-03" db="EMBL/GenBank/DDBJ databases">
        <title>Genomic Encyclopedia of Archaeal and Bacterial Type Strains, Phase II (KMG-II): from individual species to whole genera.</title>
        <authorList>
            <person name="Goeker M."/>
        </authorList>
    </citation>
    <scope>NUCLEOTIDE SEQUENCE [LARGE SCALE GENOMIC DNA]</scope>
    <source>
        <strain evidence="2 3">DSM 44946</strain>
    </source>
</reference>
<keyword evidence="3" id="KW-1185">Reference proteome</keyword>
<dbReference type="InterPro" id="IPR036895">
    <property type="entry name" value="Uracil-DNA_glycosylase-like_sf"/>
</dbReference>
<dbReference type="CDD" id="cd10035">
    <property type="entry name" value="UDG_like"/>
    <property type="match status" value="1"/>
</dbReference>
<dbReference type="EMBL" id="PVNE01000014">
    <property type="protein sequence ID" value="PRX40341.1"/>
    <property type="molecule type" value="Genomic_DNA"/>
</dbReference>
<sequence length="232" mass="26041">MAFEDPVSLFVARLAGFRVPGPYQDKLRNPYSDPRRRENLRLYLTLMRRRRPRVLLVGRDPGHRGCALTGIPFTSEAIAARGTLPSGERLACSGTVVGPGVGYFIPSDRPPVSEASASIIWEGIHRYFEDPPLLWNVLPFHPHRSGNPRSNRLPALVAETLAFGLPYLIALFDLFPSVDTVLAAGERAGEVFRRLEKENGLRKTVYFLRHPSYGGKCNFFEQLQRLKGEGRI</sequence>
<evidence type="ECO:0000313" key="2">
    <source>
        <dbReference type="EMBL" id="PRX40341.1"/>
    </source>
</evidence>
<evidence type="ECO:0000313" key="3">
    <source>
        <dbReference type="Proteomes" id="UP000237797"/>
    </source>
</evidence>
<name>A0A2T0LE45_9BACL</name>
<proteinExistence type="predicted"/>
<dbReference type="OrthoDB" id="4977218at2"/>
<dbReference type="Proteomes" id="UP000237797">
    <property type="component" value="Unassembled WGS sequence"/>
</dbReference>
<evidence type="ECO:0000259" key="1">
    <source>
        <dbReference type="Pfam" id="PF03167"/>
    </source>
</evidence>
<dbReference type="AlphaFoldDB" id="A0A2T0LE45"/>
<dbReference type="Pfam" id="PF03167">
    <property type="entry name" value="UDG"/>
    <property type="match status" value="1"/>
</dbReference>
<comment type="caution">
    <text evidence="2">The sequence shown here is derived from an EMBL/GenBank/DDBJ whole genome shotgun (WGS) entry which is preliminary data.</text>
</comment>
<organism evidence="2 3">
    <name type="scientific">Planifilum fimeticola</name>
    <dbReference type="NCBI Taxonomy" id="201975"/>
    <lineage>
        <taxon>Bacteria</taxon>
        <taxon>Bacillati</taxon>
        <taxon>Bacillota</taxon>
        <taxon>Bacilli</taxon>
        <taxon>Bacillales</taxon>
        <taxon>Thermoactinomycetaceae</taxon>
        <taxon>Planifilum</taxon>
    </lineage>
</organism>
<feature type="domain" description="Uracil-DNA glycosylase-like" evidence="1">
    <location>
        <begin position="51"/>
        <end position="213"/>
    </location>
</feature>
<gene>
    <name evidence="2" type="ORF">CLV97_11429</name>
</gene>
<protein>
    <recommendedName>
        <fullName evidence="1">Uracil-DNA glycosylase-like domain-containing protein</fullName>
    </recommendedName>
</protein>
<dbReference type="SUPFAM" id="SSF52141">
    <property type="entry name" value="Uracil-DNA glycosylase-like"/>
    <property type="match status" value="1"/>
</dbReference>
<accession>A0A2T0LE45</accession>
<dbReference type="InterPro" id="IPR005122">
    <property type="entry name" value="Uracil-DNA_glycosylase-like"/>
</dbReference>